<evidence type="ECO:0000313" key="2">
    <source>
        <dbReference type="Proteomes" id="UP001500738"/>
    </source>
</evidence>
<accession>A0ABN1M4E5</accession>
<sequence length="73" mass="8613">MDNALEFKEAKRFAQGRSGDIVSRKHFVLARQPVARNMRPGFDIAYDVLRKRERTLGLPRIIDLRLHHWESLL</sequence>
<keyword evidence="2" id="KW-1185">Reference proteome</keyword>
<comment type="caution">
    <text evidence="1">The sequence shown here is derived from an EMBL/GenBank/DDBJ whole genome shotgun (WGS) entry which is preliminary data.</text>
</comment>
<protein>
    <submittedName>
        <fullName evidence="1">Uncharacterized protein</fullName>
    </submittedName>
</protein>
<reference evidence="1 2" key="1">
    <citation type="journal article" date="2019" name="Int. J. Syst. Evol. Microbiol.">
        <title>The Global Catalogue of Microorganisms (GCM) 10K type strain sequencing project: providing services to taxonomists for standard genome sequencing and annotation.</title>
        <authorList>
            <consortium name="The Broad Institute Genomics Platform"/>
            <consortium name="The Broad Institute Genome Sequencing Center for Infectious Disease"/>
            <person name="Wu L."/>
            <person name="Ma J."/>
        </authorList>
    </citation>
    <scope>NUCLEOTIDE SEQUENCE [LARGE SCALE GENOMIC DNA]</scope>
    <source>
        <strain evidence="1 2">JCM 15910</strain>
    </source>
</reference>
<gene>
    <name evidence="1" type="ORF">GCM10009115_16740</name>
</gene>
<name>A0ABN1M4E5_9SPHN</name>
<dbReference type="Proteomes" id="UP001500738">
    <property type="component" value="Unassembled WGS sequence"/>
</dbReference>
<evidence type="ECO:0000313" key="1">
    <source>
        <dbReference type="EMBL" id="GAA0863997.1"/>
    </source>
</evidence>
<organism evidence="1 2">
    <name type="scientific">Sphingopyxis soli</name>
    <dbReference type="NCBI Taxonomy" id="592051"/>
    <lineage>
        <taxon>Bacteria</taxon>
        <taxon>Pseudomonadati</taxon>
        <taxon>Pseudomonadota</taxon>
        <taxon>Alphaproteobacteria</taxon>
        <taxon>Sphingomonadales</taxon>
        <taxon>Sphingomonadaceae</taxon>
        <taxon>Sphingopyxis</taxon>
    </lineage>
</organism>
<dbReference type="EMBL" id="BAAAFE010000007">
    <property type="protein sequence ID" value="GAA0863997.1"/>
    <property type="molecule type" value="Genomic_DNA"/>
</dbReference>
<proteinExistence type="predicted"/>